<protein>
    <submittedName>
        <fullName evidence="1">Unannotated protein</fullName>
    </submittedName>
</protein>
<dbReference type="EMBL" id="CAEZYQ010000003">
    <property type="protein sequence ID" value="CAB4732911.1"/>
    <property type="molecule type" value="Genomic_DNA"/>
</dbReference>
<organism evidence="1">
    <name type="scientific">freshwater metagenome</name>
    <dbReference type="NCBI Taxonomy" id="449393"/>
    <lineage>
        <taxon>unclassified sequences</taxon>
        <taxon>metagenomes</taxon>
        <taxon>ecological metagenomes</taxon>
    </lineage>
</organism>
<accession>A0A6J6SDA5</accession>
<reference evidence="1" key="1">
    <citation type="submission" date="2020-05" db="EMBL/GenBank/DDBJ databases">
        <authorList>
            <person name="Chiriac C."/>
            <person name="Salcher M."/>
            <person name="Ghai R."/>
            <person name="Kavagutti S V."/>
        </authorList>
    </citation>
    <scope>NUCLEOTIDE SEQUENCE</scope>
</reference>
<sequence length="186" mass="18707">MRTLPHRTPRTRTALAASGALLLLLGATACGADDVADQAAESAVERAIEDAASSEGVDVDINSGNGSVSIESSDGTFTSGMGALPQGFPEDIPVLEGEILQGASSDGNGTTGWFVSVAVDQSADEALADAAAALEGAGYSEGDNSMAMEGLSYVQYVGSEWEIILGATDDGQGGTLLSYTVTPPTS</sequence>
<gene>
    <name evidence="1" type="ORF">UFOPK2761_00650</name>
</gene>
<dbReference type="PROSITE" id="PS51257">
    <property type="entry name" value="PROKAR_LIPOPROTEIN"/>
    <property type="match status" value="1"/>
</dbReference>
<name>A0A6J6SDA5_9ZZZZ</name>
<evidence type="ECO:0000313" key="1">
    <source>
        <dbReference type="EMBL" id="CAB4732911.1"/>
    </source>
</evidence>
<dbReference type="AlphaFoldDB" id="A0A6J6SDA5"/>
<proteinExistence type="predicted"/>